<dbReference type="Proteomes" id="UP000054018">
    <property type="component" value="Unassembled WGS sequence"/>
</dbReference>
<evidence type="ECO:0000313" key="1">
    <source>
        <dbReference type="EMBL" id="KIK27393.1"/>
    </source>
</evidence>
<name>A0A0D0A5R3_9AGAM</name>
<organism evidence="1 2">
    <name type="scientific">Pisolithus microcarpus 441</name>
    <dbReference type="NCBI Taxonomy" id="765257"/>
    <lineage>
        <taxon>Eukaryota</taxon>
        <taxon>Fungi</taxon>
        <taxon>Dikarya</taxon>
        <taxon>Basidiomycota</taxon>
        <taxon>Agaricomycotina</taxon>
        <taxon>Agaricomycetes</taxon>
        <taxon>Agaricomycetidae</taxon>
        <taxon>Boletales</taxon>
        <taxon>Sclerodermatineae</taxon>
        <taxon>Pisolithaceae</taxon>
        <taxon>Pisolithus</taxon>
    </lineage>
</organism>
<gene>
    <name evidence="1" type="ORF">PISMIDRAFT_674735</name>
</gene>
<reference evidence="1 2" key="1">
    <citation type="submission" date="2014-04" db="EMBL/GenBank/DDBJ databases">
        <authorList>
            <consortium name="DOE Joint Genome Institute"/>
            <person name="Kuo A."/>
            <person name="Kohler A."/>
            <person name="Costa M.D."/>
            <person name="Nagy L.G."/>
            <person name="Floudas D."/>
            <person name="Copeland A."/>
            <person name="Barry K.W."/>
            <person name="Cichocki N."/>
            <person name="Veneault-Fourrey C."/>
            <person name="LaButti K."/>
            <person name="Lindquist E.A."/>
            <person name="Lipzen A."/>
            <person name="Lundell T."/>
            <person name="Morin E."/>
            <person name="Murat C."/>
            <person name="Sun H."/>
            <person name="Tunlid A."/>
            <person name="Henrissat B."/>
            <person name="Grigoriev I.V."/>
            <person name="Hibbett D.S."/>
            <person name="Martin F."/>
            <person name="Nordberg H.P."/>
            <person name="Cantor M.N."/>
            <person name="Hua S.X."/>
        </authorList>
    </citation>
    <scope>NUCLEOTIDE SEQUENCE [LARGE SCALE GENOMIC DNA]</scope>
    <source>
        <strain evidence="1 2">441</strain>
    </source>
</reference>
<dbReference type="AlphaFoldDB" id="A0A0D0A5R3"/>
<dbReference type="EMBL" id="KN833696">
    <property type="protein sequence ID" value="KIK27393.1"/>
    <property type="molecule type" value="Genomic_DNA"/>
</dbReference>
<sequence>MCFTHTRLTKDSREKQPFLLDGLTIDTGGPDQTPTYAAKRVRDKFLSVHPVYTGDAECRHSDVVYID</sequence>
<keyword evidence="2" id="KW-1185">Reference proteome</keyword>
<proteinExistence type="predicted"/>
<accession>A0A0D0A5R3</accession>
<evidence type="ECO:0000313" key="2">
    <source>
        <dbReference type="Proteomes" id="UP000054018"/>
    </source>
</evidence>
<reference evidence="2" key="2">
    <citation type="submission" date="2015-01" db="EMBL/GenBank/DDBJ databases">
        <title>Evolutionary Origins and Diversification of the Mycorrhizal Mutualists.</title>
        <authorList>
            <consortium name="DOE Joint Genome Institute"/>
            <consortium name="Mycorrhizal Genomics Consortium"/>
            <person name="Kohler A."/>
            <person name="Kuo A."/>
            <person name="Nagy L.G."/>
            <person name="Floudas D."/>
            <person name="Copeland A."/>
            <person name="Barry K.W."/>
            <person name="Cichocki N."/>
            <person name="Veneault-Fourrey C."/>
            <person name="LaButti K."/>
            <person name="Lindquist E.A."/>
            <person name="Lipzen A."/>
            <person name="Lundell T."/>
            <person name="Morin E."/>
            <person name="Murat C."/>
            <person name="Riley R."/>
            <person name="Ohm R."/>
            <person name="Sun H."/>
            <person name="Tunlid A."/>
            <person name="Henrissat B."/>
            <person name="Grigoriev I.V."/>
            <person name="Hibbett D.S."/>
            <person name="Martin F."/>
        </authorList>
    </citation>
    <scope>NUCLEOTIDE SEQUENCE [LARGE SCALE GENOMIC DNA]</scope>
    <source>
        <strain evidence="2">441</strain>
    </source>
</reference>
<protein>
    <submittedName>
        <fullName evidence="1">Uncharacterized protein</fullName>
    </submittedName>
</protein>
<dbReference type="HOGENOM" id="CLU_2813336_0_0_1"/>